<reference evidence="1" key="1">
    <citation type="submission" date="2023-07" db="EMBL/GenBank/DDBJ databases">
        <title>WGS assembly of Phaseolus vulgaris.</title>
        <authorList>
            <person name="Schmutz J."/>
            <person name="Mcclean P."/>
            <person name="Shu S."/>
            <person name="Cregan P."/>
            <person name="Rokhsar D."/>
            <person name="Jackson S."/>
        </authorList>
    </citation>
    <scope>NUCLEOTIDE SEQUENCE</scope>
</reference>
<dbReference type="EMBL" id="MU967758">
    <property type="protein sequence ID" value="KAK6646009.1"/>
    <property type="molecule type" value="Genomic_DNA"/>
</dbReference>
<dbReference type="Proteomes" id="UP000000226">
    <property type="component" value="Unassembled WGS sequence"/>
</dbReference>
<gene>
    <name evidence="1" type="ORF">PHAVU_L002544</name>
</gene>
<comment type="caution">
    <text evidence="1">The sequence shown here is derived from an EMBL/GenBank/DDBJ whole genome shotgun (WGS) entry which is preliminary data.</text>
</comment>
<sequence length="312" mass="35498">MGCFMACFGLSHKRKRRKTLYKVLAGHQRYGNYEVLALTEKSIMPDSDFRGGDEVKEQNSNKSKKKKVTFNLNVQVYEPNPTAYQVLHNEEEEDKNNTAEPESSKVLPVRYPTNHRYYNCGDGHGEEDEMAYEDSDIDDYDDDGEFDDDDDEYDWDDGGSDGSLENDESEIFDENPRQKEFSESCYRSLKQDKEKNQMPVDPSHAEVKSSGRDRSMDMHSVLSPVENLSQWKAIKTKVAASSKNRRKENVPSNQQTSMSLVSEASLNFSPCSLESNVLQSKPLLPEMAVNASLSNWLVSPNYHVSSTTIHCQ</sequence>
<name>A0ACC3P1W0_PHAVU</name>
<evidence type="ECO:0000313" key="2">
    <source>
        <dbReference type="Proteomes" id="UP000000226"/>
    </source>
</evidence>
<protein>
    <submittedName>
        <fullName evidence="1">Uncharacterized protein</fullName>
    </submittedName>
</protein>
<proteinExistence type="predicted"/>
<evidence type="ECO:0000313" key="1">
    <source>
        <dbReference type="EMBL" id="KAK6646009.1"/>
    </source>
</evidence>
<keyword evidence="2" id="KW-1185">Reference proteome</keyword>
<organism evidence="1 2">
    <name type="scientific">Phaseolus vulgaris</name>
    <name type="common">Kidney bean</name>
    <name type="synonym">French bean</name>
    <dbReference type="NCBI Taxonomy" id="3885"/>
    <lineage>
        <taxon>Eukaryota</taxon>
        <taxon>Viridiplantae</taxon>
        <taxon>Streptophyta</taxon>
        <taxon>Embryophyta</taxon>
        <taxon>Tracheophyta</taxon>
        <taxon>Spermatophyta</taxon>
        <taxon>Magnoliopsida</taxon>
        <taxon>eudicotyledons</taxon>
        <taxon>Gunneridae</taxon>
        <taxon>Pentapetalae</taxon>
        <taxon>rosids</taxon>
        <taxon>fabids</taxon>
        <taxon>Fabales</taxon>
        <taxon>Fabaceae</taxon>
        <taxon>Papilionoideae</taxon>
        <taxon>50 kb inversion clade</taxon>
        <taxon>NPAAA clade</taxon>
        <taxon>indigoferoid/millettioid clade</taxon>
        <taxon>Phaseoleae</taxon>
        <taxon>Phaseolus</taxon>
    </lineage>
</organism>
<accession>A0ACC3P1W0</accession>